<organism evidence="2 3">
    <name type="scientific">Brevundimonas kwangchunensis</name>
    <dbReference type="NCBI Taxonomy" id="322163"/>
    <lineage>
        <taxon>Bacteria</taxon>
        <taxon>Pseudomonadati</taxon>
        <taxon>Pseudomonadota</taxon>
        <taxon>Alphaproteobacteria</taxon>
        <taxon>Caulobacterales</taxon>
        <taxon>Caulobacteraceae</taxon>
        <taxon>Brevundimonas</taxon>
    </lineage>
</organism>
<gene>
    <name evidence="2" type="ORF">GCM10009422_29120</name>
</gene>
<dbReference type="SUPFAM" id="SSF159888">
    <property type="entry name" value="YdhG-like"/>
    <property type="match status" value="1"/>
</dbReference>
<dbReference type="InterPro" id="IPR014922">
    <property type="entry name" value="YdhG-like"/>
</dbReference>
<feature type="domain" description="YdhG-like" evidence="1">
    <location>
        <begin position="37"/>
        <end position="128"/>
    </location>
</feature>
<accession>A0ABN1H605</accession>
<dbReference type="Gene3D" id="3.90.1150.200">
    <property type="match status" value="1"/>
</dbReference>
<evidence type="ECO:0000259" key="1">
    <source>
        <dbReference type="Pfam" id="PF08818"/>
    </source>
</evidence>
<comment type="caution">
    <text evidence="2">The sequence shown here is derived from an EMBL/GenBank/DDBJ whole genome shotgun (WGS) entry which is preliminary data.</text>
</comment>
<name>A0ABN1H605_9CAUL</name>
<keyword evidence="3" id="KW-1185">Reference proteome</keyword>
<dbReference type="Pfam" id="PF08818">
    <property type="entry name" value="DUF1801"/>
    <property type="match status" value="1"/>
</dbReference>
<evidence type="ECO:0000313" key="3">
    <source>
        <dbReference type="Proteomes" id="UP001501352"/>
    </source>
</evidence>
<evidence type="ECO:0000313" key="2">
    <source>
        <dbReference type="EMBL" id="GAA0629781.1"/>
    </source>
</evidence>
<reference evidence="2 3" key="1">
    <citation type="journal article" date="2019" name="Int. J. Syst. Evol. Microbiol.">
        <title>The Global Catalogue of Microorganisms (GCM) 10K type strain sequencing project: providing services to taxonomists for standard genome sequencing and annotation.</title>
        <authorList>
            <consortium name="The Broad Institute Genomics Platform"/>
            <consortium name="The Broad Institute Genome Sequencing Center for Infectious Disease"/>
            <person name="Wu L."/>
            <person name="Ma J."/>
        </authorList>
    </citation>
    <scope>NUCLEOTIDE SEQUENCE [LARGE SCALE GENOMIC DNA]</scope>
    <source>
        <strain evidence="2 3">JCM 12928</strain>
    </source>
</reference>
<dbReference type="EMBL" id="BAAAGA010000008">
    <property type="protein sequence ID" value="GAA0629781.1"/>
    <property type="molecule type" value="Genomic_DNA"/>
</dbReference>
<sequence length="136" mass="14842">MAEAPTLLSGGNPQVPKGFGDAPVKAWIAAVPGWKSAAMARLDALVVASAPGVRKAVKWNSPLYGIDEGTWFLGVHAFDRYLKVSFFNGAALEPMPPETSKQKTVRYFHIREDEPMDEAQMADWIRQAAALPGEKM</sequence>
<dbReference type="Proteomes" id="UP001501352">
    <property type="component" value="Unassembled WGS sequence"/>
</dbReference>
<protein>
    <recommendedName>
        <fullName evidence="1">YdhG-like domain-containing protein</fullName>
    </recommendedName>
</protein>
<dbReference type="RefSeq" id="WP_343794727.1">
    <property type="nucleotide sequence ID" value="NZ_BAAAGA010000008.1"/>
</dbReference>
<proteinExistence type="predicted"/>